<organism evidence="2 3">
    <name type="scientific">Trametes cubensis</name>
    <dbReference type="NCBI Taxonomy" id="1111947"/>
    <lineage>
        <taxon>Eukaryota</taxon>
        <taxon>Fungi</taxon>
        <taxon>Dikarya</taxon>
        <taxon>Basidiomycota</taxon>
        <taxon>Agaricomycotina</taxon>
        <taxon>Agaricomycetes</taxon>
        <taxon>Polyporales</taxon>
        <taxon>Polyporaceae</taxon>
        <taxon>Trametes</taxon>
    </lineage>
</organism>
<evidence type="ECO:0000256" key="1">
    <source>
        <dbReference type="SAM" id="MobiDB-lite"/>
    </source>
</evidence>
<gene>
    <name evidence="2" type="ORF">ONZ51_g494</name>
</gene>
<feature type="region of interest" description="Disordered" evidence="1">
    <location>
        <begin position="13"/>
        <end position="48"/>
    </location>
</feature>
<sequence>MSELSTHYLEQFAACDGHKGERGSRRDERTPANASTRGRTGKGASNRELTSLQHAGLTHGAPVVAQYKSTEGSGVHRSGPIGENEAAAEVEAAAIVAEPATSFNVLFYSVHADPDAPIEPQPSHAVPPDVVRRLPDLYQGRLYECERVQAAKDTTPSTLRSRHLFCSNHYEPANGLS</sequence>
<dbReference type="AlphaFoldDB" id="A0AAD7U396"/>
<dbReference type="EMBL" id="JAPEVG010000006">
    <property type="protein sequence ID" value="KAJ8501570.1"/>
    <property type="molecule type" value="Genomic_DNA"/>
</dbReference>
<feature type="compositionally biased region" description="Basic and acidic residues" evidence="1">
    <location>
        <begin position="16"/>
        <end position="30"/>
    </location>
</feature>
<dbReference type="Proteomes" id="UP001215151">
    <property type="component" value="Unassembled WGS sequence"/>
</dbReference>
<accession>A0AAD7U396</accession>
<evidence type="ECO:0000313" key="2">
    <source>
        <dbReference type="EMBL" id="KAJ8501570.1"/>
    </source>
</evidence>
<reference evidence="2" key="1">
    <citation type="submission" date="2022-11" db="EMBL/GenBank/DDBJ databases">
        <title>Genome Sequence of Cubamyces cubensis.</title>
        <authorList>
            <person name="Buettner E."/>
        </authorList>
    </citation>
    <scope>NUCLEOTIDE SEQUENCE</scope>
    <source>
        <strain evidence="2">MPL-01</strain>
    </source>
</reference>
<name>A0AAD7U396_9APHY</name>
<evidence type="ECO:0000313" key="3">
    <source>
        <dbReference type="Proteomes" id="UP001215151"/>
    </source>
</evidence>
<protein>
    <submittedName>
        <fullName evidence="2">Uncharacterized protein</fullName>
    </submittedName>
</protein>
<comment type="caution">
    <text evidence="2">The sequence shown here is derived from an EMBL/GenBank/DDBJ whole genome shotgun (WGS) entry which is preliminary data.</text>
</comment>
<proteinExistence type="predicted"/>
<keyword evidence="3" id="KW-1185">Reference proteome</keyword>